<evidence type="ECO:0000256" key="2">
    <source>
        <dbReference type="ARBA" id="ARBA00012438"/>
    </source>
</evidence>
<dbReference type="InterPro" id="IPR000014">
    <property type="entry name" value="PAS"/>
</dbReference>
<dbReference type="InterPro" id="IPR003594">
    <property type="entry name" value="HATPase_dom"/>
</dbReference>
<evidence type="ECO:0000256" key="8">
    <source>
        <dbReference type="ARBA" id="ARBA00023012"/>
    </source>
</evidence>
<dbReference type="InterPro" id="IPR035965">
    <property type="entry name" value="PAS-like_dom_sf"/>
</dbReference>
<dbReference type="GO" id="GO:0000155">
    <property type="term" value="F:phosphorelay sensor kinase activity"/>
    <property type="evidence" value="ECO:0007669"/>
    <property type="project" value="InterPro"/>
</dbReference>
<dbReference type="GO" id="GO:0005524">
    <property type="term" value="F:ATP binding"/>
    <property type="evidence" value="ECO:0007669"/>
    <property type="project" value="UniProtKB-KW"/>
</dbReference>
<dbReference type="PRINTS" id="PR00344">
    <property type="entry name" value="BCTRLSENSOR"/>
</dbReference>
<feature type="domain" description="Histidine kinase" evidence="9">
    <location>
        <begin position="254"/>
        <end position="458"/>
    </location>
</feature>
<dbReference type="InterPro" id="IPR004358">
    <property type="entry name" value="Sig_transdc_His_kin-like_C"/>
</dbReference>
<reference evidence="10 11" key="1">
    <citation type="submission" date="2019-03" db="EMBL/GenBank/DDBJ databases">
        <title>Genomic Encyclopedia of Type Strains, Phase IV (KMG-IV): sequencing the most valuable type-strain genomes for metagenomic binning, comparative biology and taxonomic classification.</title>
        <authorList>
            <person name="Goeker M."/>
        </authorList>
    </citation>
    <scope>NUCLEOTIDE SEQUENCE [LARGE SCALE GENOMIC DNA]</scope>
    <source>
        <strain evidence="10 11">DSM 28697</strain>
    </source>
</reference>
<dbReference type="Gene3D" id="1.10.287.130">
    <property type="match status" value="1"/>
</dbReference>
<dbReference type="PROSITE" id="PS50109">
    <property type="entry name" value="HIS_KIN"/>
    <property type="match status" value="1"/>
</dbReference>
<evidence type="ECO:0000256" key="1">
    <source>
        <dbReference type="ARBA" id="ARBA00000085"/>
    </source>
</evidence>
<dbReference type="InterPro" id="IPR036890">
    <property type="entry name" value="HATPase_C_sf"/>
</dbReference>
<evidence type="ECO:0000256" key="5">
    <source>
        <dbReference type="ARBA" id="ARBA00022741"/>
    </source>
</evidence>
<accession>A0A4R6U1W4</accession>
<dbReference type="Pfam" id="PF02518">
    <property type="entry name" value="HATPase_c"/>
    <property type="match status" value="1"/>
</dbReference>
<dbReference type="InterPro" id="IPR005467">
    <property type="entry name" value="His_kinase_dom"/>
</dbReference>
<dbReference type="AlphaFoldDB" id="A0A4R6U1W4"/>
<keyword evidence="11" id="KW-1185">Reference proteome</keyword>
<evidence type="ECO:0000313" key="10">
    <source>
        <dbReference type="EMBL" id="TDQ40320.1"/>
    </source>
</evidence>
<dbReference type="SUPFAM" id="SSF47384">
    <property type="entry name" value="Homodimeric domain of signal transducing histidine kinase"/>
    <property type="match status" value="1"/>
</dbReference>
<dbReference type="SMART" id="SM00091">
    <property type="entry name" value="PAS"/>
    <property type="match status" value="1"/>
</dbReference>
<dbReference type="Gene3D" id="3.30.450.20">
    <property type="entry name" value="PAS domain"/>
    <property type="match status" value="1"/>
</dbReference>
<keyword evidence="8" id="KW-0902">Two-component regulatory system</keyword>
<dbReference type="CDD" id="cd00075">
    <property type="entry name" value="HATPase"/>
    <property type="match status" value="1"/>
</dbReference>
<dbReference type="CDD" id="cd00082">
    <property type="entry name" value="HisKA"/>
    <property type="match status" value="1"/>
</dbReference>
<gene>
    <name evidence="10" type="ORF">EV213_10636</name>
</gene>
<protein>
    <recommendedName>
        <fullName evidence="2">histidine kinase</fullName>
        <ecNumber evidence="2">2.7.13.3</ecNumber>
    </recommendedName>
</protein>
<keyword evidence="3" id="KW-0597">Phosphoprotein</keyword>
<dbReference type="Gene3D" id="3.30.565.10">
    <property type="entry name" value="Histidine kinase-like ATPase, C-terminal domain"/>
    <property type="match status" value="1"/>
</dbReference>
<dbReference type="SUPFAM" id="SSF55785">
    <property type="entry name" value="PYP-like sensor domain (PAS domain)"/>
    <property type="match status" value="1"/>
</dbReference>
<dbReference type="InterPro" id="IPR003661">
    <property type="entry name" value="HisK_dim/P_dom"/>
</dbReference>
<evidence type="ECO:0000256" key="6">
    <source>
        <dbReference type="ARBA" id="ARBA00022777"/>
    </source>
</evidence>
<sequence>MDQSYIPYTIPDTQEILRNLEGMLYVVKKQADGKFVYLLAKGKLTEKKEFLQHMANKTVDEVVPKSMLPTLIKHYHTAFMGHKITFSTEIDNETFVTTLRPKEGSTDSIIIGTVFMETKDAPDDVTSGLLDYALDAVVVLDASSLKIHSANHKACKLLGQSLDELTVSYLMDYFPSDMRDTYTSFFEDFQSEEFEGELTIFNKGEQMLITYRLTPFEKVGLYAVTFRDLNETEALRQKLEKAESMQLIGELAAGIAHEIKNPIASLQGFLKLLQPTVKKEQAHYIEIMNEELKSLEQFSTELLELGKQKNILKRHIHPQSMLDMAISLMRGQAREKNVRLKTKLEAADIMTYGDEKQLKQVFINLIKNAIEATPEGENVSIYSTFDQNNFSVFINDEGEGMSEHTIKNLGQPFYTTKTAGSGLGLMVVFNIVKTHGGTIKITSDQGIGTQISLTFPIE</sequence>
<evidence type="ECO:0000256" key="7">
    <source>
        <dbReference type="ARBA" id="ARBA00022840"/>
    </source>
</evidence>
<evidence type="ECO:0000313" key="11">
    <source>
        <dbReference type="Proteomes" id="UP000295632"/>
    </source>
</evidence>
<name>A0A4R6U1W4_9BACI</name>
<dbReference type="Proteomes" id="UP000295632">
    <property type="component" value="Unassembled WGS sequence"/>
</dbReference>
<dbReference type="Pfam" id="PF13188">
    <property type="entry name" value="PAS_8"/>
    <property type="match status" value="1"/>
</dbReference>
<dbReference type="EC" id="2.7.13.3" evidence="2"/>
<keyword evidence="5" id="KW-0547">Nucleotide-binding</keyword>
<dbReference type="OrthoDB" id="9815750at2"/>
<dbReference type="EMBL" id="SNYJ01000006">
    <property type="protein sequence ID" value="TDQ40320.1"/>
    <property type="molecule type" value="Genomic_DNA"/>
</dbReference>
<dbReference type="SUPFAM" id="SSF55874">
    <property type="entry name" value="ATPase domain of HSP90 chaperone/DNA topoisomerase II/histidine kinase"/>
    <property type="match status" value="1"/>
</dbReference>
<dbReference type="InterPro" id="IPR036097">
    <property type="entry name" value="HisK_dim/P_sf"/>
</dbReference>
<dbReference type="CDD" id="cd00130">
    <property type="entry name" value="PAS"/>
    <property type="match status" value="1"/>
</dbReference>
<keyword evidence="4" id="KW-0808">Transferase</keyword>
<dbReference type="PANTHER" id="PTHR43065:SF46">
    <property type="entry name" value="C4-DICARBOXYLATE TRANSPORT SENSOR PROTEIN DCTB"/>
    <property type="match status" value="1"/>
</dbReference>
<keyword evidence="6" id="KW-0418">Kinase</keyword>
<dbReference type="PANTHER" id="PTHR43065">
    <property type="entry name" value="SENSOR HISTIDINE KINASE"/>
    <property type="match status" value="1"/>
</dbReference>
<evidence type="ECO:0000256" key="3">
    <source>
        <dbReference type="ARBA" id="ARBA00022553"/>
    </source>
</evidence>
<evidence type="ECO:0000256" key="4">
    <source>
        <dbReference type="ARBA" id="ARBA00022679"/>
    </source>
</evidence>
<evidence type="ECO:0000259" key="9">
    <source>
        <dbReference type="PROSITE" id="PS50109"/>
    </source>
</evidence>
<organism evidence="10 11">
    <name type="scientific">Aureibacillus halotolerans</name>
    <dbReference type="NCBI Taxonomy" id="1508390"/>
    <lineage>
        <taxon>Bacteria</taxon>
        <taxon>Bacillati</taxon>
        <taxon>Bacillota</taxon>
        <taxon>Bacilli</taxon>
        <taxon>Bacillales</taxon>
        <taxon>Bacillaceae</taxon>
        <taxon>Aureibacillus</taxon>
    </lineage>
</organism>
<dbReference type="SMART" id="SM00387">
    <property type="entry name" value="HATPase_c"/>
    <property type="match status" value="1"/>
</dbReference>
<comment type="catalytic activity">
    <reaction evidence="1">
        <text>ATP + protein L-histidine = ADP + protein N-phospho-L-histidine.</text>
        <dbReference type="EC" id="2.7.13.3"/>
    </reaction>
</comment>
<dbReference type="SMART" id="SM00388">
    <property type="entry name" value="HisKA"/>
    <property type="match status" value="1"/>
</dbReference>
<dbReference type="Pfam" id="PF00512">
    <property type="entry name" value="HisKA"/>
    <property type="match status" value="1"/>
</dbReference>
<keyword evidence="7" id="KW-0067">ATP-binding</keyword>
<comment type="caution">
    <text evidence="10">The sequence shown here is derived from an EMBL/GenBank/DDBJ whole genome shotgun (WGS) entry which is preliminary data.</text>
</comment>
<dbReference type="RefSeq" id="WP_133580146.1">
    <property type="nucleotide sequence ID" value="NZ_SNYJ01000006.1"/>
</dbReference>
<proteinExistence type="predicted"/>